<dbReference type="GeneID" id="94433172"/>
<gene>
    <name evidence="3" type="ORF">CSUI_009852</name>
</gene>
<proteinExistence type="predicted"/>
<protein>
    <submittedName>
        <fullName evidence="3">Transmembrane protein</fullName>
    </submittedName>
</protein>
<evidence type="ECO:0000256" key="2">
    <source>
        <dbReference type="SAM" id="Phobius"/>
    </source>
</evidence>
<dbReference type="PROSITE" id="PS51257">
    <property type="entry name" value="PROKAR_LIPOPROTEIN"/>
    <property type="match status" value="1"/>
</dbReference>
<name>A0A2C6KGT7_9APIC</name>
<evidence type="ECO:0000313" key="3">
    <source>
        <dbReference type="EMBL" id="PHJ16329.1"/>
    </source>
</evidence>
<evidence type="ECO:0000256" key="1">
    <source>
        <dbReference type="SAM" id="MobiDB-lite"/>
    </source>
</evidence>
<sequence>MKIRSHSQAVARGSDFVLNDLSLLGSISVGCALQRGRFADASWNGTALVAARYLLLSLWPFPVDYTRVRAFVLVTVYSRTLCARQFKVDAVALPFFMAVALSTKVTSRTSRVMATAVSLLSARRVPMSVVSFFFVLAFILLSGHHFSSRSAPLPRFKFILGTAAAKTTDSARKGTTVHKQESISSAIVGDNGLGAAKAEGKPKSKEKQREKLLRDMKALLDESPEFRKVKEQKHRDALLEPYRAEDGDLSLETNALYNEEVTRFKQLQERRGSADSIMATGGAMAVASVASIFALGQNTNLKTLDDHRAQKRSMLAVGAVGLLGALSFAAGLWQRRRMKKKMQKLERRLVRMEKEAVAGHTPEDVPLLGVDEETPDMKRKRLREERKQQQLQQEQ</sequence>
<comment type="caution">
    <text evidence="3">The sequence shown here is derived from an EMBL/GenBank/DDBJ whole genome shotgun (WGS) entry which is preliminary data.</text>
</comment>
<feature type="region of interest" description="Disordered" evidence="1">
    <location>
        <begin position="356"/>
        <end position="395"/>
    </location>
</feature>
<reference evidence="3 4" key="1">
    <citation type="journal article" date="2017" name="Int. J. Parasitol.">
        <title>The genome of the protozoan parasite Cystoisospora suis and a reverse vaccinology approach to identify vaccine candidates.</title>
        <authorList>
            <person name="Palmieri N."/>
            <person name="Shrestha A."/>
            <person name="Ruttkowski B."/>
            <person name="Beck T."/>
            <person name="Vogl C."/>
            <person name="Tomley F."/>
            <person name="Blake D.P."/>
            <person name="Joachim A."/>
        </authorList>
    </citation>
    <scope>NUCLEOTIDE SEQUENCE [LARGE SCALE GENOMIC DNA]</scope>
    <source>
        <strain evidence="3 4">Wien I</strain>
    </source>
</reference>
<dbReference type="EMBL" id="MIGC01006181">
    <property type="protein sequence ID" value="PHJ16329.1"/>
    <property type="molecule type" value="Genomic_DNA"/>
</dbReference>
<evidence type="ECO:0000313" key="4">
    <source>
        <dbReference type="Proteomes" id="UP000221165"/>
    </source>
</evidence>
<dbReference type="OrthoDB" id="333532at2759"/>
<feature type="transmembrane region" description="Helical" evidence="2">
    <location>
        <begin position="125"/>
        <end position="147"/>
    </location>
</feature>
<feature type="transmembrane region" description="Helical" evidence="2">
    <location>
        <begin position="314"/>
        <end position="333"/>
    </location>
</feature>
<feature type="transmembrane region" description="Helical" evidence="2">
    <location>
        <begin position="273"/>
        <end position="294"/>
    </location>
</feature>
<keyword evidence="4" id="KW-1185">Reference proteome</keyword>
<keyword evidence="2 3" id="KW-0812">Transmembrane</keyword>
<keyword evidence="2" id="KW-0472">Membrane</keyword>
<dbReference type="VEuPathDB" id="ToxoDB:CSUI_009852"/>
<dbReference type="AlphaFoldDB" id="A0A2C6KGT7"/>
<keyword evidence="2" id="KW-1133">Transmembrane helix</keyword>
<dbReference type="Proteomes" id="UP000221165">
    <property type="component" value="Unassembled WGS sequence"/>
</dbReference>
<organism evidence="3 4">
    <name type="scientific">Cystoisospora suis</name>
    <dbReference type="NCBI Taxonomy" id="483139"/>
    <lineage>
        <taxon>Eukaryota</taxon>
        <taxon>Sar</taxon>
        <taxon>Alveolata</taxon>
        <taxon>Apicomplexa</taxon>
        <taxon>Conoidasida</taxon>
        <taxon>Coccidia</taxon>
        <taxon>Eucoccidiorida</taxon>
        <taxon>Eimeriorina</taxon>
        <taxon>Sarcocystidae</taxon>
        <taxon>Cystoisospora</taxon>
    </lineage>
</organism>
<dbReference type="RefSeq" id="XP_067918058.1">
    <property type="nucleotide sequence ID" value="XM_068069961.1"/>
</dbReference>
<accession>A0A2C6KGT7</accession>